<dbReference type="EMBL" id="CM042049">
    <property type="protein sequence ID" value="KAI3745871.1"/>
    <property type="molecule type" value="Genomic_DNA"/>
</dbReference>
<reference evidence="2" key="1">
    <citation type="journal article" date="2022" name="Mol. Ecol. Resour.">
        <title>The genomes of chicory, endive, great burdock and yacon provide insights into Asteraceae palaeo-polyploidization history and plant inulin production.</title>
        <authorList>
            <person name="Fan W."/>
            <person name="Wang S."/>
            <person name="Wang H."/>
            <person name="Wang A."/>
            <person name="Jiang F."/>
            <person name="Liu H."/>
            <person name="Zhao H."/>
            <person name="Xu D."/>
            <person name="Zhang Y."/>
        </authorList>
    </citation>
    <scope>NUCLEOTIDE SEQUENCE [LARGE SCALE GENOMIC DNA]</scope>
    <source>
        <strain evidence="2">cv. Niubang</strain>
    </source>
</reference>
<accession>A0ACB9DHY0</accession>
<comment type="caution">
    <text evidence="1">The sequence shown here is derived from an EMBL/GenBank/DDBJ whole genome shotgun (WGS) entry which is preliminary data.</text>
</comment>
<name>A0ACB9DHY0_ARCLA</name>
<keyword evidence="2" id="KW-1185">Reference proteome</keyword>
<reference evidence="1 2" key="2">
    <citation type="journal article" date="2022" name="Mol. Ecol. Resour.">
        <title>The genomes of chicory, endive, great burdock and yacon provide insights into Asteraceae paleo-polyploidization history and plant inulin production.</title>
        <authorList>
            <person name="Fan W."/>
            <person name="Wang S."/>
            <person name="Wang H."/>
            <person name="Wang A."/>
            <person name="Jiang F."/>
            <person name="Liu H."/>
            <person name="Zhao H."/>
            <person name="Xu D."/>
            <person name="Zhang Y."/>
        </authorList>
    </citation>
    <scope>NUCLEOTIDE SEQUENCE [LARGE SCALE GENOMIC DNA]</scope>
    <source>
        <strain evidence="2">cv. Niubang</strain>
    </source>
</reference>
<evidence type="ECO:0000313" key="1">
    <source>
        <dbReference type="EMBL" id="KAI3745871.1"/>
    </source>
</evidence>
<sequence>MKLMYILQEPQSLKEAVTGPRPYEHEVEKGSAFTLGLLAIKVGWMQEDYKHNQQDASKVLSIKILSCSNDVSVMLMSTDEDEKKKARLASYAMSEIYHKLAFATGVMIWSQVPLMSYMTGGAYPAHDVDMVCTRMLVSGTSDRFHPIPEVQPLWL</sequence>
<protein>
    <submittedName>
        <fullName evidence="1">Uncharacterized protein</fullName>
    </submittedName>
</protein>
<dbReference type="Proteomes" id="UP001055879">
    <property type="component" value="Linkage Group LG03"/>
</dbReference>
<evidence type="ECO:0000313" key="2">
    <source>
        <dbReference type="Proteomes" id="UP001055879"/>
    </source>
</evidence>
<gene>
    <name evidence="1" type="ORF">L6452_08282</name>
</gene>
<proteinExistence type="predicted"/>
<organism evidence="1 2">
    <name type="scientific">Arctium lappa</name>
    <name type="common">Greater burdock</name>
    <name type="synonym">Lappa major</name>
    <dbReference type="NCBI Taxonomy" id="4217"/>
    <lineage>
        <taxon>Eukaryota</taxon>
        <taxon>Viridiplantae</taxon>
        <taxon>Streptophyta</taxon>
        <taxon>Embryophyta</taxon>
        <taxon>Tracheophyta</taxon>
        <taxon>Spermatophyta</taxon>
        <taxon>Magnoliopsida</taxon>
        <taxon>eudicotyledons</taxon>
        <taxon>Gunneridae</taxon>
        <taxon>Pentapetalae</taxon>
        <taxon>asterids</taxon>
        <taxon>campanulids</taxon>
        <taxon>Asterales</taxon>
        <taxon>Asteraceae</taxon>
        <taxon>Carduoideae</taxon>
        <taxon>Cardueae</taxon>
        <taxon>Arctiinae</taxon>
        <taxon>Arctium</taxon>
    </lineage>
</organism>